<dbReference type="SUPFAM" id="SSF53756">
    <property type="entry name" value="UDP-Glycosyltransferase/glycogen phosphorylase"/>
    <property type="match status" value="1"/>
</dbReference>
<dbReference type="InterPro" id="IPR028098">
    <property type="entry name" value="Glyco_trans_4-like_N"/>
</dbReference>
<evidence type="ECO:0000313" key="5">
    <source>
        <dbReference type="Proteomes" id="UP000279909"/>
    </source>
</evidence>
<dbReference type="PANTHER" id="PTHR46401">
    <property type="entry name" value="GLYCOSYLTRANSFERASE WBBK-RELATED"/>
    <property type="match status" value="1"/>
</dbReference>
<dbReference type="EMBL" id="RHLQ01000059">
    <property type="protein sequence ID" value="RNC97221.1"/>
    <property type="molecule type" value="Genomic_DNA"/>
</dbReference>
<dbReference type="InterPro" id="IPR001296">
    <property type="entry name" value="Glyco_trans_1"/>
</dbReference>
<keyword evidence="5" id="KW-1185">Reference proteome</keyword>
<dbReference type="Gene3D" id="3.40.50.2000">
    <property type="entry name" value="Glycogen Phosphorylase B"/>
    <property type="match status" value="2"/>
</dbReference>
<comment type="caution">
    <text evidence="4">The sequence shown here is derived from an EMBL/GenBank/DDBJ whole genome shotgun (WGS) entry which is preliminary data.</text>
</comment>
<evidence type="ECO:0000259" key="2">
    <source>
        <dbReference type="Pfam" id="PF00534"/>
    </source>
</evidence>
<evidence type="ECO:0000259" key="3">
    <source>
        <dbReference type="Pfam" id="PF13439"/>
    </source>
</evidence>
<keyword evidence="1 4" id="KW-0808">Transferase</keyword>
<protein>
    <submittedName>
        <fullName evidence="4">Glycosyltransferase family 4 protein</fullName>
    </submittedName>
</protein>
<dbReference type="Proteomes" id="UP000279909">
    <property type="component" value="Unassembled WGS sequence"/>
</dbReference>
<evidence type="ECO:0000313" key="4">
    <source>
        <dbReference type="EMBL" id="RNC97221.1"/>
    </source>
</evidence>
<feature type="domain" description="Glycosyltransferase subfamily 4-like N-terminal" evidence="3">
    <location>
        <begin position="29"/>
        <end position="172"/>
    </location>
</feature>
<gene>
    <name evidence="4" type="ORF">EC501_16385</name>
</gene>
<organism evidence="4 5">
    <name type="scientific">Lysinibacillus halotolerans</name>
    <dbReference type="NCBI Taxonomy" id="1368476"/>
    <lineage>
        <taxon>Bacteria</taxon>
        <taxon>Bacillati</taxon>
        <taxon>Bacillota</taxon>
        <taxon>Bacilli</taxon>
        <taxon>Bacillales</taxon>
        <taxon>Bacillaceae</taxon>
        <taxon>Lysinibacillus</taxon>
    </lineage>
</organism>
<reference evidence="4 5" key="1">
    <citation type="journal article" date="2014" name="Int. J. Syst. Evol. Microbiol.">
        <title>Lysinibacillus halotolerans sp. nov., isolated from saline-alkaline soil.</title>
        <authorList>
            <person name="Kong D."/>
            <person name="Wang Y."/>
            <person name="Zhao B."/>
            <person name="Li Y."/>
            <person name="Song J."/>
            <person name="Zhai Y."/>
            <person name="Zhang C."/>
            <person name="Wang H."/>
            <person name="Chen X."/>
            <person name="Zhao B."/>
            <person name="Ruan Z."/>
        </authorList>
    </citation>
    <scope>NUCLEOTIDE SEQUENCE [LARGE SCALE GENOMIC DNA]</scope>
    <source>
        <strain evidence="4 5">MCCC 1A12703</strain>
    </source>
</reference>
<accession>A0A3M8H460</accession>
<dbReference type="Pfam" id="PF00534">
    <property type="entry name" value="Glycos_transf_1"/>
    <property type="match status" value="1"/>
</dbReference>
<evidence type="ECO:0000256" key="1">
    <source>
        <dbReference type="ARBA" id="ARBA00022679"/>
    </source>
</evidence>
<dbReference type="Pfam" id="PF13439">
    <property type="entry name" value="Glyco_transf_4"/>
    <property type="match status" value="1"/>
</dbReference>
<dbReference type="AlphaFoldDB" id="A0A3M8H460"/>
<feature type="domain" description="Glycosyl transferase family 1" evidence="2">
    <location>
        <begin position="183"/>
        <end position="344"/>
    </location>
</feature>
<dbReference type="PANTHER" id="PTHR46401:SF2">
    <property type="entry name" value="GLYCOSYLTRANSFERASE WBBK-RELATED"/>
    <property type="match status" value="1"/>
</dbReference>
<dbReference type="GO" id="GO:0016757">
    <property type="term" value="F:glycosyltransferase activity"/>
    <property type="evidence" value="ECO:0007669"/>
    <property type="project" value="InterPro"/>
</dbReference>
<proteinExistence type="predicted"/>
<sequence>MKRREGLMKKIFVISNMYPSSKHLSFGIFVKNQVEALRNEDLDVIVAVNQDPETGRKKTIVKYCKWGVNIIKKAIKYRKQISLTHAHYVFPSGMFSLLLKKIFHIPYIVTAHGGDIERMAKKNAKIRQWTESILKESSAIIAVGPVLAKQIEEEYKIPRDKITVCSMGVDREVFQPGNLSLVRGQLGLDQHDFIYLFVGNVIKQKGIEELLQAFQQVKKRTGKSVKLVLIGSRRDGNFIHQIQPYIDDTVVLVDPLEQKELVKWFQASNVFVLPSHIEGFGLVALEAIASGTPVIASSVGGLVSLLENGTGHLVEAKNPGALTDEMIRALHTPKEQYYNEEAAKEILHLHDVKEITKTVINLYESTVKGGSNS</sequence>
<name>A0A3M8H460_9BACI</name>